<keyword evidence="2 13" id="KW-0813">Transport</keyword>
<comment type="function">
    <text evidence="10 13">F(1)F(0) ATP synthase produces ATP from ADP in the presence of a proton or sodium gradient. F-type ATPases consist of two structural domains, F(1) containing the extramembraneous catalytic core and F(0) containing the membrane proton channel, linked together by a central stalk and a peripheral stalk. During catalysis, ATP synthesis in the catalytic domain of F(1) is coupled via a rotary mechanism of the central stalk subunits to proton translocation.</text>
</comment>
<dbReference type="GO" id="GO:0005886">
    <property type="term" value="C:plasma membrane"/>
    <property type="evidence" value="ECO:0007669"/>
    <property type="project" value="UniProtKB-SubCell"/>
</dbReference>
<dbReference type="PANTHER" id="PTHR33445:SF2">
    <property type="entry name" value="ATP SYNTHASE SUBUNIT B', CHLOROPLASTIC"/>
    <property type="match status" value="1"/>
</dbReference>
<dbReference type="KEGG" id="doa:AXF15_04225"/>
<evidence type="ECO:0000313" key="17">
    <source>
        <dbReference type="Proteomes" id="UP000063964"/>
    </source>
</evidence>
<dbReference type="InterPro" id="IPR028987">
    <property type="entry name" value="ATP_synth_B-like_membr_sf"/>
</dbReference>
<dbReference type="Proteomes" id="UP000063964">
    <property type="component" value="Chromosome"/>
</dbReference>
<dbReference type="STRING" id="888061.AXF15_04225"/>
<keyword evidence="6 13" id="KW-1133">Transmembrane helix</keyword>
<dbReference type="PANTHER" id="PTHR33445">
    <property type="entry name" value="ATP SYNTHASE SUBUNIT B', CHLOROPLASTIC"/>
    <property type="match status" value="1"/>
</dbReference>
<keyword evidence="3 13" id="KW-0138">CF(0)</keyword>
<evidence type="ECO:0000256" key="4">
    <source>
        <dbReference type="ARBA" id="ARBA00022692"/>
    </source>
</evidence>
<dbReference type="GO" id="GO:0012505">
    <property type="term" value="C:endomembrane system"/>
    <property type="evidence" value="ECO:0007669"/>
    <property type="project" value="UniProtKB-SubCell"/>
</dbReference>
<comment type="function">
    <text evidence="11">Component of the F(0) channel, it forms part of the peripheral stalk, linking F(1) to F(0). The b'-subunit is a diverged and duplicated form of b found in plants and photosynthetic bacteria.</text>
</comment>
<dbReference type="InterPro" id="IPR050059">
    <property type="entry name" value="ATP_synthase_B_chain"/>
</dbReference>
<evidence type="ECO:0000256" key="1">
    <source>
        <dbReference type="ARBA" id="ARBA00005513"/>
    </source>
</evidence>
<dbReference type="GO" id="GO:0046933">
    <property type="term" value="F:proton-transporting ATP synthase activity, rotational mechanism"/>
    <property type="evidence" value="ECO:0007669"/>
    <property type="project" value="UniProtKB-UniRule"/>
</dbReference>
<sequence>MIELNWTFFVQFANFVITLMVLNLVLYRPIRGIIKKRAEVMDQKLRSIEDFTAEAEIKLKNYRAALAEARTEAQGIRHSLKEEGMATESSVLSAAGTEAAEKIAAARKDIEHQKQAALKSLRGTVTTYAKEVAEKVLNRA</sequence>
<evidence type="ECO:0000256" key="14">
    <source>
        <dbReference type="RuleBase" id="RU003848"/>
    </source>
</evidence>
<keyword evidence="4 13" id="KW-0812">Transmembrane</keyword>
<dbReference type="GO" id="GO:0045259">
    <property type="term" value="C:proton-transporting ATP synthase complex"/>
    <property type="evidence" value="ECO:0007669"/>
    <property type="project" value="UniProtKB-KW"/>
</dbReference>
<evidence type="ECO:0000256" key="7">
    <source>
        <dbReference type="ARBA" id="ARBA00023065"/>
    </source>
</evidence>
<evidence type="ECO:0000256" key="2">
    <source>
        <dbReference type="ARBA" id="ARBA00022448"/>
    </source>
</evidence>
<evidence type="ECO:0000256" key="13">
    <source>
        <dbReference type="HAMAP-Rule" id="MF_01398"/>
    </source>
</evidence>
<accession>A0A0X8JP89</accession>
<dbReference type="AlphaFoldDB" id="A0A0X8JP89"/>
<evidence type="ECO:0000256" key="10">
    <source>
        <dbReference type="ARBA" id="ARBA00025198"/>
    </source>
</evidence>
<evidence type="ECO:0000256" key="6">
    <source>
        <dbReference type="ARBA" id="ARBA00022989"/>
    </source>
</evidence>
<keyword evidence="17" id="KW-1185">Reference proteome</keyword>
<keyword evidence="8 13" id="KW-0472">Membrane</keyword>
<dbReference type="Pfam" id="PF00430">
    <property type="entry name" value="ATP-synt_B"/>
    <property type="match status" value="1"/>
</dbReference>
<keyword evidence="7 13" id="KW-0406">Ion transport</keyword>
<feature type="transmembrane region" description="Helical" evidence="13">
    <location>
        <begin position="6"/>
        <end position="27"/>
    </location>
</feature>
<evidence type="ECO:0000256" key="11">
    <source>
        <dbReference type="ARBA" id="ARBA00025614"/>
    </source>
</evidence>
<dbReference type="SUPFAM" id="SSF81573">
    <property type="entry name" value="F1F0 ATP synthase subunit B, membrane domain"/>
    <property type="match status" value="1"/>
</dbReference>
<evidence type="ECO:0000256" key="15">
    <source>
        <dbReference type="SAM" id="Coils"/>
    </source>
</evidence>
<comment type="subcellular location">
    <subcellularLocation>
        <location evidence="13">Cell membrane</location>
        <topology evidence="13">Single-pass membrane protein</topology>
    </subcellularLocation>
    <subcellularLocation>
        <location evidence="12">Endomembrane system</location>
        <topology evidence="12">Single-pass membrane protein</topology>
    </subcellularLocation>
</comment>
<name>A0A0X8JP89_9BACT</name>
<gene>
    <name evidence="13" type="primary">atpF</name>
    <name evidence="16" type="ORF">AXF15_04225</name>
</gene>
<keyword evidence="9 13" id="KW-0066">ATP synthesis</keyword>
<dbReference type="RefSeq" id="WP_066603744.1">
    <property type="nucleotide sequence ID" value="NZ_CP014230.1"/>
</dbReference>
<dbReference type="InterPro" id="IPR002146">
    <property type="entry name" value="ATP_synth_b/b'su_bac/chlpt"/>
</dbReference>
<dbReference type="HAMAP" id="MF_01398">
    <property type="entry name" value="ATP_synth_b_bprime"/>
    <property type="match status" value="1"/>
</dbReference>
<evidence type="ECO:0000256" key="12">
    <source>
        <dbReference type="ARBA" id="ARBA00037847"/>
    </source>
</evidence>
<evidence type="ECO:0000256" key="8">
    <source>
        <dbReference type="ARBA" id="ARBA00023136"/>
    </source>
</evidence>
<reference evidence="17" key="1">
    <citation type="submission" date="2016-02" db="EMBL/GenBank/DDBJ databases">
        <authorList>
            <person name="Holder M.E."/>
            <person name="Ajami N.J."/>
            <person name="Petrosino J.F."/>
        </authorList>
    </citation>
    <scope>NUCLEOTIDE SEQUENCE [LARGE SCALE GENOMIC DNA]</scope>
    <source>
        <strain evidence="17">DSM 12838</strain>
    </source>
</reference>
<keyword evidence="13" id="KW-1003">Cell membrane</keyword>
<evidence type="ECO:0000256" key="5">
    <source>
        <dbReference type="ARBA" id="ARBA00022781"/>
    </source>
</evidence>
<dbReference type="OrthoDB" id="9794968at2"/>
<feature type="coiled-coil region" evidence="15">
    <location>
        <begin position="52"/>
        <end position="79"/>
    </location>
</feature>
<dbReference type="EMBL" id="CP014230">
    <property type="protein sequence ID" value="AMD92395.1"/>
    <property type="molecule type" value="Genomic_DNA"/>
</dbReference>
<keyword evidence="5 13" id="KW-0375">Hydrogen ion transport</keyword>
<organism evidence="16 17">
    <name type="scientific">Desulfomicrobium orale DSM 12838</name>
    <dbReference type="NCBI Taxonomy" id="888061"/>
    <lineage>
        <taxon>Bacteria</taxon>
        <taxon>Pseudomonadati</taxon>
        <taxon>Thermodesulfobacteriota</taxon>
        <taxon>Desulfovibrionia</taxon>
        <taxon>Desulfovibrionales</taxon>
        <taxon>Desulfomicrobiaceae</taxon>
        <taxon>Desulfomicrobium</taxon>
    </lineage>
</organism>
<evidence type="ECO:0000256" key="9">
    <source>
        <dbReference type="ARBA" id="ARBA00023310"/>
    </source>
</evidence>
<comment type="subunit">
    <text evidence="13">F-type ATPases have 2 components, F(1) - the catalytic core - and F(0) - the membrane proton channel. F(1) has five subunits: alpha(3), beta(3), gamma(1), delta(1), epsilon(1). F(0) has three main subunits: a(1), b(2) and c(10-14). The alpha and beta chains form an alternating ring which encloses part of the gamma chain. F(1) is attached to F(0) by a central stalk formed by the gamma and epsilon chains, while a peripheral stalk is formed by the delta and b chains.</text>
</comment>
<keyword evidence="15" id="KW-0175">Coiled coil</keyword>
<proteinExistence type="inferred from homology"/>
<comment type="similarity">
    <text evidence="1 13 14">Belongs to the ATPase B chain family.</text>
</comment>
<evidence type="ECO:0000313" key="16">
    <source>
        <dbReference type="EMBL" id="AMD92395.1"/>
    </source>
</evidence>
<evidence type="ECO:0000256" key="3">
    <source>
        <dbReference type="ARBA" id="ARBA00022547"/>
    </source>
</evidence>
<protein>
    <recommendedName>
        <fullName evidence="13">ATP synthase subunit b</fullName>
    </recommendedName>
    <alternativeName>
        <fullName evidence="13">ATP synthase F(0) sector subunit b</fullName>
    </alternativeName>
    <alternativeName>
        <fullName evidence="13">ATPase subunit I</fullName>
    </alternativeName>
    <alternativeName>
        <fullName evidence="13">F-type ATPase subunit b</fullName>
        <shortName evidence="13">F-ATPase subunit b</shortName>
    </alternativeName>
</protein>
<dbReference type="CDD" id="cd06503">
    <property type="entry name" value="ATP-synt_Fo_b"/>
    <property type="match status" value="1"/>
</dbReference>
<dbReference type="GO" id="GO:0046961">
    <property type="term" value="F:proton-transporting ATPase activity, rotational mechanism"/>
    <property type="evidence" value="ECO:0007669"/>
    <property type="project" value="TreeGrafter"/>
</dbReference>